<gene>
    <name evidence="3" type="ORF">DFP95_101552</name>
</gene>
<protein>
    <recommendedName>
        <fullName evidence="2">Flagellar Assembly Protein A N-terminal region domain-containing protein</fullName>
    </recommendedName>
</protein>
<organism evidence="3 4">
    <name type="scientific">Cohnella lupini</name>
    <dbReference type="NCBI Taxonomy" id="1294267"/>
    <lineage>
        <taxon>Bacteria</taxon>
        <taxon>Bacillati</taxon>
        <taxon>Bacillota</taxon>
        <taxon>Bacilli</taxon>
        <taxon>Bacillales</taxon>
        <taxon>Paenibacillaceae</taxon>
        <taxon>Cohnella</taxon>
    </lineage>
</organism>
<comment type="caution">
    <text evidence="3">The sequence shown here is derived from an EMBL/GenBank/DDBJ whole genome shotgun (WGS) entry which is preliminary data.</text>
</comment>
<feature type="coiled-coil region" evidence="1">
    <location>
        <begin position="344"/>
        <end position="426"/>
    </location>
</feature>
<keyword evidence="1" id="KW-0175">Coiled coil</keyword>
<feature type="domain" description="Flagellar Assembly Protein A N-terminal region" evidence="2">
    <location>
        <begin position="14"/>
        <end position="186"/>
    </location>
</feature>
<evidence type="ECO:0000256" key="1">
    <source>
        <dbReference type="SAM" id="Coils"/>
    </source>
</evidence>
<accession>A0A3D9IWL7</accession>
<evidence type="ECO:0000313" key="3">
    <source>
        <dbReference type="EMBL" id="RED66054.1"/>
    </source>
</evidence>
<dbReference type="InterPro" id="IPR046866">
    <property type="entry name" value="FapA_N"/>
</dbReference>
<dbReference type="AlphaFoldDB" id="A0A3D9IWL7"/>
<evidence type="ECO:0000313" key="4">
    <source>
        <dbReference type="Proteomes" id="UP000256869"/>
    </source>
</evidence>
<proteinExistence type="predicted"/>
<dbReference type="Pfam" id="PF03961">
    <property type="entry name" value="FapA"/>
    <property type="match status" value="1"/>
</dbReference>
<dbReference type="OrthoDB" id="9816426at2"/>
<dbReference type="InterPro" id="IPR046865">
    <property type="entry name" value="FapA_b_solenoid"/>
</dbReference>
<dbReference type="Pfam" id="PF20250">
    <property type="entry name" value="FapA_N"/>
    <property type="match status" value="1"/>
</dbReference>
<dbReference type="PANTHER" id="PTHR38032">
    <property type="entry name" value="POLYMERASE-RELATED"/>
    <property type="match status" value="1"/>
</dbReference>
<sequence>MPDNGKIPLEESLQVTISDDKMQAFLVFRRVEGELKLTSRELEEYLMSQGVKYGLQKDTLYLISQKPQDFYFTQNIVAVGTPTQPGKDGFVNLLYGESKEEERRPTEREDGSVDYKEVIQLANVKAGQLIAERVPALPGVAGKFVTGEDIPPRDGKEAHFKIGKNVVVNPEKIGMYAAIDGLVTKTDKEKINVFPVYEVNGDVDYNIGNIDFVGTVVIRGNILTGFRVKASGDIRVTGGIEGAEVESEGSIEISGGVIGSNKGYVRAGRNVRCSFIQDGNVIAGEDIIVSQSIMHSNVRAGRTVKCIGAKGLIVGGIIQAGDRVTARMIGNSMSTATVIEVGVRPELRQELNELRVTMRQLADNADKSEKALVMLDQMASIGQLAPDKLALRIKLSATKRQTLEELKSAKERVLEIEKTLEDATTARVDAVHTLWGGTKIVIGRYTRFVKDGSQRVSFRFSEGDIVMVPFN</sequence>
<name>A0A3D9IWL7_9BACL</name>
<reference evidence="3 4" key="1">
    <citation type="submission" date="2018-07" db="EMBL/GenBank/DDBJ databases">
        <title>Genomic Encyclopedia of Type Strains, Phase III (KMG-III): the genomes of soil and plant-associated and newly described type strains.</title>
        <authorList>
            <person name="Whitman W."/>
        </authorList>
    </citation>
    <scope>NUCLEOTIDE SEQUENCE [LARGE SCALE GENOMIC DNA]</scope>
    <source>
        <strain evidence="3 4">CECT 8236</strain>
    </source>
</reference>
<dbReference type="PANTHER" id="PTHR38032:SF1">
    <property type="entry name" value="RNA-BINDING PROTEIN KHPB N-TERMINAL DOMAIN-CONTAINING PROTEIN"/>
    <property type="match status" value="1"/>
</dbReference>
<keyword evidence="4" id="KW-1185">Reference proteome</keyword>
<dbReference type="InterPro" id="IPR005646">
    <property type="entry name" value="FapA"/>
</dbReference>
<dbReference type="RefSeq" id="WP_115991005.1">
    <property type="nucleotide sequence ID" value="NZ_QRDY01000001.1"/>
</dbReference>
<dbReference type="Proteomes" id="UP000256869">
    <property type="component" value="Unassembled WGS sequence"/>
</dbReference>
<evidence type="ECO:0000259" key="2">
    <source>
        <dbReference type="Pfam" id="PF20250"/>
    </source>
</evidence>
<dbReference type="EMBL" id="QRDY01000001">
    <property type="protein sequence ID" value="RED66054.1"/>
    <property type="molecule type" value="Genomic_DNA"/>
</dbReference>